<name>A0ACC1XTP6_MELAZ</name>
<comment type="caution">
    <text evidence="1">The sequence shown here is derived from an EMBL/GenBank/DDBJ whole genome shotgun (WGS) entry which is preliminary data.</text>
</comment>
<dbReference type="EMBL" id="CM051400">
    <property type="protein sequence ID" value="KAJ4714089.1"/>
    <property type="molecule type" value="Genomic_DNA"/>
</dbReference>
<accession>A0ACC1XTP6</accession>
<keyword evidence="2" id="KW-1185">Reference proteome</keyword>
<evidence type="ECO:0000313" key="2">
    <source>
        <dbReference type="Proteomes" id="UP001164539"/>
    </source>
</evidence>
<evidence type="ECO:0000313" key="1">
    <source>
        <dbReference type="EMBL" id="KAJ4714089.1"/>
    </source>
</evidence>
<dbReference type="Proteomes" id="UP001164539">
    <property type="component" value="Chromosome 7"/>
</dbReference>
<organism evidence="1 2">
    <name type="scientific">Melia azedarach</name>
    <name type="common">Chinaberry tree</name>
    <dbReference type="NCBI Taxonomy" id="155640"/>
    <lineage>
        <taxon>Eukaryota</taxon>
        <taxon>Viridiplantae</taxon>
        <taxon>Streptophyta</taxon>
        <taxon>Embryophyta</taxon>
        <taxon>Tracheophyta</taxon>
        <taxon>Spermatophyta</taxon>
        <taxon>Magnoliopsida</taxon>
        <taxon>eudicotyledons</taxon>
        <taxon>Gunneridae</taxon>
        <taxon>Pentapetalae</taxon>
        <taxon>rosids</taxon>
        <taxon>malvids</taxon>
        <taxon>Sapindales</taxon>
        <taxon>Meliaceae</taxon>
        <taxon>Melia</taxon>
    </lineage>
</organism>
<proteinExistence type="predicted"/>
<sequence length="315" mass="34889">MASSSTFSDTHTPVRSISLPSRIHPTSVKLESALNHLKTLQTSLLSVNFSADTIQNGLAGLAELYNCIEEEFIHSPQTQQALLRNGKIADENLDESVTLLDTCSSASDLMLTMKQHAQTLQSALRRRGGEYSSIETHISAYISFKKKMKKEIAKNLCALKKLESKLSSSSSTFSVFDLDYNLSFTIKVLQETTEITISIFKSLLLYLSMQTMKPKSAGGWSLISKLMKMKLLSSDKGVDHQKIINEVETVDLALLNLHGNSRISGSNSKSEEVQIAQKMLENLEVSIEGIETGLDSMFRCLVKNRVSFLNILTSN</sequence>
<protein>
    <submittedName>
        <fullName evidence="1">DUF241 domain protein</fullName>
    </submittedName>
</protein>
<reference evidence="1 2" key="1">
    <citation type="journal article" date="2023" name="Science">
        <title>Complex scaffold remodeling in plant triterpene biosynthesis.</title>
        <authorList>
            <person name="De La Pena R."/>
            <person name="Hodgson H."/>
            <person name="Liu J.C."/>
            <person name="Stephenson M.J."/>
            <person name="Martin A.C."/>
            <person name="Owen C."/>
            <person name="Harkess A."/>
            <person name="Leebens-Mack J."/>
            <person name="Jimenez L.E."/>
            <person name="Osbourn A."/>
            <person name="Sattely E.S."/>
        </authorList>
    </citation>
    <scope>NUCLEOTIDE SEQUENCE [LARGE SCALE GENOMIC DNA]</scope>
    <source>
        <strain evidence="2">cv. JPN11</strain>
        <tissue evidence="1">Leaf</tissue>
    </source>
</reference>
<gene>
    <name evidence="1" type="ORF">OWV82_012622</name>
</gene>